<dbReference type="SUPFAM" id="SSF52540">
    <property type="entry name" value="P-loop containing nucleoside triphosphate hydrolases"/>
    <property type="match status" value="1"/>
</dbReference>
<dbReference type="InterPro" id="IPR042183">
    <property type="entry name" value="MmgE/PrpD_sf_1"/>
</dbReference>
<dbReference type="InterPro" id="IPR027417">
    <property type="entry name" value="P-loop_NTPase"/>
</dbReference>
<dbReference type="Gene3D" id="3.40.50.300">
    <property type="entry name" value="P-loop containing nucleotide triphosphate hydrolases"/>
    <property type="match status" value="1"/>
</dbReference>
<dbReference type="EMBL" id="SJPT01000002">
    <property type="protein sequence ID" value="TWU25378.1"/>
    <property type="molecule type" value="Genomic_DNA"/>
</dbReference>
<dbReference type="Pfam" id="PF19305">
    <property type="entry name" value="MmgE_PrpD_C"/>
    <property type="match status" value="1"/>
</dbReference>
<evidence type="ECO:0000256" key="7">
    <source>
        <dbReference type="ARBA" id="ARBA00023239"/>
    </source>
</evidence>
<dbReference type="Pfam" id="PF03308">
    <property type="entry name" value="MeaB"/>
    <property type="match status" value="1"/>
</dbReference>
<comment type="catalytic activity">
    <reaction evidence="1">
        <text>(2S,3S)-2-methylcitrate = 2-methyl-cis-aconitate + H2O</text>
        <dbReference type="Rhea" id="RHEA:17725"/>
        <dbReference type="ChEBI" id="CHEBI:15377"/>
        <dbReference type="ChEBI" id="CHEBI:57872"/>
        <dbReference type="ChEBI" id="CHEBI:58853"/>
        <dbReference type="EC" id="4.2.1.79"/>
    </reaction>
</comment>
<evidence type="ECO:0000256" key="1">
    <source>
        <dbReference type="ARBA" id="ARBA00000096"/>
    </source>
</evidence>
<evidence type="ECO:0000256" key="6">
    <source>
        <dbReference type="ARBA" id="ARBA00022532"/>
    </source>
</evidence>
<dbReference type="InterPro" id="IPR045337">
    <property type="entry name" value="MmgE_PrpD_C"/>
</dbReference>
<keyword evidence="11" id="KW-1185">Reference proteome</keyword>
<dbReference type="GO" id="GO:0047547">
    <property type="term" value="F:2-methylcitrate dehydratase activity"/>
    <property type="evidence" value="ECO:0007669"/>
    <property type="project" value="UniProtKB-EC"/>
</dbReference>
<keyword evidence="6" id="KW-0816">Tricarboxylic acid cycle</keyword>
<feature type="domain" description="MmgE/PrpD N-terminal" evidence="8">
    <location>
        <begin position="292"/>
        <end position="537"/>
    </location>
</feature>
<comment type="caution">
    <text evidence="10">The sequence shown here is derived from an EMBL/GenBank/DDBJ whole genome shotgun (WGS) entry which is preliminary data.</text>
</comment>
<evidence type="ECO:0000256" key="5">
    <source>
        <dbReference type="ARBA" id="ARBA00017240"/>
    </source>
</evidence>
<dbReference type="AlphaFoldDB" id="A0A5C6CLP5"/>
<protein>
    <recommendedName>
        <fullName evidence="5">2-methylcitrate dehydratase</fullName>
        <ecNumber evidence="4">4.2.1.79</ecNumber>
    </recommendedName>
</protein>
<evidence type="ECO:0000256" key="3">
    <source>
        <dbReference type="ARBA" id="ARBA00006174"/>
    </source>
</evidence>
<dbReference type="GO" id="GO:0051537">
    <property type="term" value="F:2 iron, 2 sulfur cluster binding"/>
    <property type="evidence" value="ECO:0007669"/>
    <property type="project" value="InterPro"/>
</dbReference>
<keyword evidence="7 10" id="KW-0456">Lyase</keyword>
<dbReference type="NCBIfam" id="NF006943">
    <property type="entry name" value="PRK09425.1"/>
    <property type="match status" value="1"/>
</dbReference>
<dbReference type="Pfam" id="PF03972">
    <property type="entry name" value="MmgE_PrpD_N"/>
    <property type="match status" value="1"/>
</dbReference>
<dbReference type="Gene3D" id="1.10.4100.10">
    <property type="entry name" value="2-methylcitrate dehydratase PrpD"/>
    <property type="match status" value="1"/>
</dbReference>
<dbReference type="GO" id="GO:0006099">
    <property type="term" value="P:tricarboxylic acid cycle"/>
    <property type="evidence" value="ECO:0007669"/>
    <property type="project" value="UniProtKB-KW"/>
</dbReference>
<accession>A0A5C6CLP5</accession>
<dbReference type="NCBIfam" id="TIGR02330">
    <property type="entry name" value="prpD"/>
    <property type="match status" value="1"/>
</dbReference>
<dbReference type="PANTHER" id="PTHR16943">
    <property type="entry name" value="2-METHYLCITRATE DEHYDRATASE-RELATED"/>
    <property type="match status" value="1"/>
</dbReference>
<dbReference type="InterPro" id="IPR045336">
    <property type="entry name" value="MmgE_PrpD_N"/>
</dbReference>
<comment type="similarity">
    <text evidence="3">Belongs to the PrpD family.</text>
</comment>
<gene>
    <name evidence="10" type="primary">prpD</name>
    <name evidence="10" type="ORF">Pla52o_16790</name>
</gene>
<organism evidence="10 11">
    <name type="scientific">Novipirellula galeiformis</name>
    <dbReference type="NCBI Taxonomy" id="2528004"/>
    <lineage>
        <taxon>Bacteria</taxon>
        <taxon>Pseudomonadati</taxon>
        <taxon>Planctomycetota</taxon>
        <taxon>Planctomycetia</taxon>
        <taxon>Pirellulales</taxon>
        <taxon>Pirellulaceae</taxon>
        <taxon>Novipirellula</taxon>
    </lineage>
</organism>
<dbReference type="InterPro" id="IPR005656">
    <property type="entry name" value="MmgE_PrpD"/>
</dbReference>
<evidence type="ECO:0000256" key="4">
    <source>
        <dbReference type="ARBA" id="ARBA00013124"/>
    </source>
</evidence>
<dbReference type="Proteomes" id="UP000316304">
    <property type="component" value="Unassembled WGS sequence"/>
</dbReference>
<dbReference type="RefSeq" id="WP_146594005.1">
    <property type="nucleotide sequence ID" value="NZ_SJPT01000002.1"/>
</dbReference>
<evidence type="ECO:0000313" key="11">
    <source>
        <dbReference type="Proteomes" id="UP000316304"/>
    </source>
</evidence>
<dbReference type="GO" id="GO:0019679">
    <property type="term" value="P:propionate metabolic process, methylcitrate cycle"/>
    <property type="evidence" value="ECO:0007669"/>
    <property type="project" value="InterPro"/>
</dbReference>
<comment type="pathway">
    <text evidence="2">Organic acid metabolism; propanoate degradation.</text>
</comment>
<evidence type="ECO:0000259" key="9">
    <source>
        <dbReference type="Pfam" id="PF19305"/>
    </source>
</evidence>
<dbReference type="SUPFAM" id="SSF103378">
    <property type="entry name" value="2-methylcitrate dehydratase PrpD"/>
    <property type="match status" value="1"/>
</dbReference>
<dbReference type="OrthoDB" id="9797528at2"/>
<dbReference type="InterPro" id="IPR036148">
    <property type="entry name" value="MmgE/PrpD_sf"/>
</dbReference>
<dbReference type="InterPro" id="IPR042188">
    <property type="entry name" value="MmgE/PrpD_sf_2"/>
</dbReference>
<dbReference type="Gene3D" id="3.30.1330.120">
    <property type="entry name" value="2-methylcitrate dehydratase PrpD"/>
    <property type="match status" value="1"/>
</dbReference>
<name>A0A5C6CLP5_9BACT</name>
<dbReference type="PANTHER" id="PTHR16943:SF8">
    <property type="entry name" value="2-METHYLCITRATE DEHYDRATASE"/>
    <property type="match status" value="1"/>
</dbReference>
<feature type="domain" description="MmgE/PrpD C-terminal" evidence="9">
    <location>
        <begin position="556"/>
        <end position="720"/>
    </location>
</feature>
<proteinExistence type="inferred from homology"/>
<evidence type="ECO:0000259" key="8">
    <source>
        <dbReference type="Pfam" id="PF03972"/>
    </source>
</evidence>
<evidence type="ECO:0000313" key="10">
    <source>
        <dbReference type="EMBL" id="TWU25378.1"/>
    </source>
</evidence>
<reference evidence="10 11" key="1">
    <citation type="submission" date="2019-02" db="EMBL/GenBank/DDBJ databases">
        <title>Deep-cultivation of Planctomycetes and their phenomic and genomic characterization uncovers novel biology.</title>
        <authorList>
            <person name="Wiegand S."/>
            <person name="Jogler M."/>
            <person name="Boedeker C."/>
            <person name="Pinto D."/>
            <person name="Vollmers J."/>
            <person name="Rivas-Marin E."/>
            <person name="Kohn T."/>
            <person name="Peeters S.H."/>
            <person name="Heuer A."/>
            <person name="Rast P."/>
            <person name="Oberbeckmann S."/>
            <person name="Bunk B."/>
            <person name="Jeske O."/>
            <person name="Meyerdierks A."/>
            <person name="Storesund J.E."/>
            <person name="Kallscheuer N."/>
            <person name="Luecker S."/>
            <person name="Lage O.M."/>
            <person name="Pohl T."/>
            <person name="Merkel B.J."/>
            <person name="Hornburger P."/>
            <person name="Mueller R.-W."/>
            <person name="Bruemmer F."/>
            <person name="Labrenz M."/>
            <person name="Spormann A.M."/>
            <person name="Op Den Camp H."/>
            <person name="Overmann J."/>
            <person name="Amann R."/>
            <person name="Jetten M.S.M."/>
            <person name="Mascher T."/>
            <person name="Medema M.H."/>
            <person name="Devos D.P."/>
            <person name="Kaster A.-K."/>
            <person name="Ovreas L."/>
            <person name="Rohde M."/>
            <person name="Galperin M.Y."/>
            <person name="Jogler C."/>
        </authorList>
    </citation>
    <scope>NUCLEOTIDE SEQUENCE [LARGE SCALE GENOMIC DNA]</scope>
    <source>
        <strain evidence="10 11">Pla52o</strain>
    </source>
</reference>
<dbReference type="EC" id="4.2.1.79" evidence="4"/>
<evidence type="ECO:0000256" key="2">
    <source>
        <dbReference type="ARBA" id="ARBA00005026"/>
    </source>
</evidence>
<sequence>MPRPRNRNDLPTLVARLSQRDRGALARLLTFAASRTQHSELIAALASATTHASPVIAMTGSGGVGKSSLVGCLSNHFASRGEAVGVLACDPQSPVTGGALLGDRCRIVNSEFADRVFVRSLSTASGHQGVAQNLALMLLAMQVYGFDRIFVETVGIGQGDIAVRDLADIVVLVIQPQTGDELQWEKAGILEVVDLVVVNKSDLAGADQTKRDVKQQLHSPALRAIPVISTSIAKREGIETLCLEIDQVLRKSAKKEMSDAESSGQSDVLVGRKMQSIEPSAVIASSDLVLDQIADYVCASANFSDEAWATARVCLLDSLGCGLLSLRYPQCTKLLGPVVPGATLQNGARVPGTSYVLDPVTAAFNLGCMIRWLDYNDTWLAAEWGHPSDNFGGILAVADYLSRQDQALAMRDVLVAAIKAYEIQGVLALQHAFNRVGLDHVILVRIATTAVVTRMLGGTRRQVINALSNAWLDGGALRTYRHAPNTGTRKSWAAGDATRRGVQLALWSMAGEMGYPTALSAPRWGFEDVVLAGETLSIPRPLGCYVIENILFKVAFPAEFHAQTAAEAAIQLHDQVAGRWDAIERIRIETQESAMRIINKTGPLSNAADRDHCLQYIVAVALRKGRLDSDHYEQATADDPAIDAMRDRMEVVEKPRYSTDYLDPDKRSIANAVQVYFSDGTATERIEVEYPLGHRRRRAEALPKLRDKFRVNVGSRFAPGRVSSLEQFFDAGDDFNDMPVRNFMNEFAQT</sequence>
<dbReference type="InterPro" id="IPR012705">
    <property type="entry name" value="2Me_IsoCit_deHydtase_PrpD"/>
</dbReference>